<feature type="compositionally biased region" description="Low complexity" evidence="1">
    <location>
        <begin position="1"/>
        <end position="22"/>
    </location>
</feature>
<feature type="region of interest" description="Disordered" evidence="1">
    <location>
        <begin position="1"/>
        <end position="40"/>
    </location>
</feature>
<dbReference type="Gene3D" id="1.10.287.110">
    <property type="entry name" value="DnaJ domain"/>
    <property type="match status" value="1"/>
</dbReference>
<organism evidence="4 5">
    <name type="scientific">Polarella glacialis</name>
    <name type="common">Dinoflagellate</name>
    <dbReference type="NCBI Taxonomy" id="89957"/>
    <lineage>
        <taxon>Eukaryota</taxon>
        <taxon>Sar</taxon>
        <taxon>Alveolata</taxon>
        <taxon>Dinophyceae</taxon>
        <taxon>Suessiales</taxon>
        <taxon>Suessiaceae</taxon>
        <taxon>Polarella</taxon>
    </lineage>
</organism>
<evidence type="ECO:0000256" key="1">
    <source>
        <dbReference type="SAM" id="MobiDB-lite"/>
    </source>
</evidence>
<evidence type="ECO:0000313" key="5">
    <source>
        <dbReference type="Proteomes" id="UP000626109"/>
    </source>
</evidence>
<dbReference type="SUPFAM" id="SSF46565">
    <property type="entry name" value="Chaperone J-domain"/>
    <property type="match status" value="1"/>
</dbReference>
<dbReference type="EMBL" id="CAJNNW010023711">
    <property type="protein sequence ID" value="CAE8671015.1"/>
    <property type="molecule type" value="Genomic_DNA"/>
</dbReference>
<evidence type="ECO:0000259" key="2">
    <source>
        <dbReference type="PROSITE" id="PS50076"/>
    </source>
</evidence>
<proteinExistence type="predicted"/>
<dbReference type="CDD" id="cd06257">
    <property type="entry name" value="DnaJ"/>
    <property type="match status" value="1"/>
</dbReference>
<dbReference type="Proteomes" id="UP000654075">
    <property type="component" value="Unassembled WGS sequence"/>
</dbReference>
<dbReference type="InterPro" id="IPR036869">
    <property type="entry name" value="J_dom_sf"/>
</dbReference>
<name>A0A813J9S5_POLGL</name>
<feature type="compositionally biased region" description="Basic and acidic residues" evidence="1">
    <location>
        <begin position="250"/>
        <end position="262"/>
    </location>
</feature>
<feature type="region of interest" description="Disordered" evidence="1">
    <location>
        <begin position="213"/>
        <end position="275"/>
    </location>
</feature>
<dbReference type="Pfam" id="PF00226">
    <property type="entry name" value="DnaJ"/>
    <property type="match status" value="1"/>
</dbReference>
<accession>A0A813J9S5</accession>
<gene>
    <name evidence="3" type="ORF">PGLA1383_LOCUS34051</name>
    <name evidence="4" type="ORF">PGLA2088_LOCUS17621</name>
</gene>
<dbReference type="Proteomes" id="UP000626109">
    <property type="component" value="Unassembled WGS sequence"/>
</dbReference>
<protein>
    <recommendedName>
        <fullName evidence="2">J domain-containing protein</fullName>
    </recommendedName>
</protein>
<dbReference type="SMART" id="SM00271">
    <property type="entry name" value="DnaJ"/>
    <property type="match status" value="1"/>
</dbReference>
<feature type="domain" description="J" evidence="2">
    <location>
        <begin position="159"/>
        <end position="212"/>
    </location>
</feature>
<comment type="caution">
    <text evidence="4">The sequence shown here is derived from an EMBL/GenBank/DDBJ whole genome shotgun (WGS) entry which is preliminary data.</text>
</comment>
<sequence length="514" mass="54910">MGTSEASDSEAALPSLAELLGQLEEDERQEEGRERKPLVVPRATVLSDQDSGTEALSSSELSLLLGSGPTLARAVAFCGFQSLLRSRLRPAICGSVPEDEPPEAPAAESCLLQELHSSECQLSERIGELSDEELMQEVLSLQAWRRQAGSRLKVLERRVAWDMLGIPQTQDQAAIRKAFKRRALELHPDKGGDAGHFQLLQDMKQVLIGPDASVAPAAGEGGETGGKPAASDDPDTDAEIDRLLGSSRRARAEEDGPPEHHLGGSAKGRRKGVEATRRRLRQAVLEVWEHAGRLAAEFSSGASSEGMQAARGEALAGLRGFVDSFSWGKDQSKSSAEPSQRSQKAGEEALRRFLQEGAELICAAGALDATATLAEVTLANARLLALFAPSEALQQSCSSLLEAVQRLPAHAEGHFAAAQEALLASAQGELPHDRAEDKGESQEYYSGTKEAPVVATDVSVTAIEQVDALVAEAEVALQSSTPKEPAKEHQHGCVCTKCLRRRWGWQRGSGGYAL</sequence>
<dbReference type="InterPro" id="IPR001623">
    <property type="entry name" value="DnaJ_domain"/>
</dbReference>
<keyword evidence="6" id="KW-1185">Reference proteome</keyword>
<dbReference type="PROSITE" id="PS50076">
    <property type="entry name" value="DNAJ_2"/>
    <property type="match status" value="1"/>
</dbReference>
<dbReference type="AlphaFoldDB" id="A0A813J9S5"/>
<evidence type="ECO:0000313" key="6">
    <source>
        <dbReference type="Proteomes" id="UP000654075"/>
    </source>
</evidence>
<dbReference type="OrthoDB" id="427445at2759"/>
<dbReference type="EMBL" id="CAJNNV010025855">
    <property type="protein sequence ID" value="CAE8616355.1"/>
    <property type="molecule type" value="Genomic_DNA"/>
</dbReference>
<evidence type="ECO:0000313" key="4">
    <source>
        <dbReference type="EMBL" id="CAE8671015.1"/>
    </source>
</evidence>
<reference evidence="4" key="1">
    <citation type="submission" date="2021-02" db="EMBL/GenBank/DDBJ databases">
        <authorList>
            <person name="Dougan E. K."/>
            <person name="Rhodes N."/>
            <person name="Thang M."/>
            <person name="Chan C."/>
        </authorList>
    </citation>
    <scope>NUCLEOTIDE SEQUENCE</scope>
</reference>
<evidence type="ECO:0000313" key="3">
    <source>
        <dbReference type="EMBL" id="CAE8616355.1"/>
    </source>
</evidence>